<dbReference type="Pfam" id="PF12520">
    <property type="entry name" value="DUF3723"/>
    <property type="match status" value="2"/>
</dbReference>
<gene>
    <name evidence="1" type="ORF">GMDG_07405</name>
</gene>
<accession>L8FYC4</accession>
<dbReference type="InParanoid" id="L8FYC4"/>
<reference evidence="2" key="1">
    <citation type="submission" date="2010-09" db="EMBL/GenBank/DDBJ databases">
        <title>The genome sequence of Geomyces destructans 20631-21.</title>
        <authorList>
            <consortium name="The Broad Institute Genome Sequencing Platform"/>
            <person name="Cuomo C.A."/>
            <person name="Blehert D.S."/>
            <person name="Lorch J.M."/>
            <person name="Young S.K."/>
            <person name="Zeng Q."/>
            <person name="Gargeya S."/>
            <person name="Fitzgerald M."/>
            <person name="Haas B."/>
            <person name="Abouelleil A."/>
            <person name="Alvarado L."/>
            <person name="Arachchi H.M."/>
            <person name="Berlin A."/>
            <person name="Brown A."/>
            <person name="Chapman S.B."/>
            <person name="Chen Z."/>
            <person name="Dunbar C."/>
            <person name="Freedman E."/>
            <person name="Gearin G."/>
            <person name="Gellesch M."/>
            <person name="Goldberg J."/>
            <person name="Griggs A."/>
            <person name="Gujja S."/>
            <person name="Heiman D."/>
            <person name="Howarth C."/>
            <person name="Larson L."/>
            <person name="Lui A."/>
            <person name="MacDonald P.J.P."/>
            <person name="Montmayeur A."/>
            <person name="Murphy C."/>
            <person name="Neiman D."/>
            <person name="Pearson M."/>
            <person name="Priest M."/>
            <person name="Roberts A."/>
            <person name="Saif S."/>
            <person name="Shea T."/>
            <person name="Shenoy N."/>
            <person name="Sisk P."/>
            <person name="Stolte C."/>
            <person name="Sykes S."/>
            <person name="Wortman J."/>
            <person name="Nusbaum C."/>
            <person name="Birren B."/>
        </authorList>
    </citation>
    <scope>NUCLEOTIDE SEQUENCE [LARGE SCALE GENOMIC DNA]</scope>
    <source>
        <strain evidence="2">ATCC MYA-4855 / 20631-21</strain>
    </source>
</reference>
<dbReference type="InterPro" id="IPR022198">
    <property type="entry name" value="DUF3723"/>
</dbReference>
<evidence type="ECO:0000313" key="2">
    <source>
        <dbReference type="Proteomes" id="UP000011064"/>
    </source>
</evidence>
<dbReference type="Proteomes" id="UP000011064">
    <property type="component" value="Unassembled WGS sequence"/>
</dbReference>
<dbReference type="HOGENOM" id="CLU_004286_1_0_1"/>
<dbReference type="STRING" id="658429.L8FYC4"/>
<dbReference type="EMBL" id="GL573389">
    <property type="protein sequence ID" value="ELR05483.1"/>
    <property type="molecule type" value="Genomic_DNA"/>
</dbReference>
<dbReference type="OrthoDB" id="4227485at2759"/>
<sequence>MKAQVHAEDIRFETERRLFCKGSALVKLESLNWEESKIRQHDPKNVLWLKKIFEEDGCRSLKVGNHIPAIVDQHHLDTAIENAKQKELWNAGVLPSIYATIDSENGYPELEFPSGIICLHGFHRIQAGKALRPAEKWWIVDLYLSGISYEMRTILDEEYSNEDRPCDGQIYRKIREYQYLPLKADALVLPATRLSFEMRWWSRFNESRQKRLHSLFGHRLVATGFDALTKIPALFDAGMKVTTMNTVLATRCYEEIYHYLNHIFTAFVGFFNGIENRIQRLDKATVKAIERRAPAVSTSDSQELSIAIFNGTIFSGFSSQERSIIWGNILKFRGIIPSLSTFFEDMHLLEACVNCIRWLVTVTTDPTDRTNQTVFTALDSAFQSQEGTQCTQVVQTTETTFRLVKGSRTYCMKLGYLQIIAFAMKDYRHLPKQSVRKNLIEIARPKADSEVLQKGASFANQLGFSIPQIERLKGMEPLTFSEVEALVPVPKTAVVKIKRRSGMPHTDSFEEDRRHIFLHNLFQSDEEDKGITSFFILKSWFNAFFGTWAIPVPNTDSNMPPPKDEEVEKESVNLRRTQLRPLGPQHSARIMKDTKLGKPKNGVKHSSALKMEIDAPPDCTPRELIRFVEQDGNVTETLDQLLESNGVFQLWVDSGDPNSLVKQEVIELKDKGKRTCDKHKRHIAADECYHVATMAGNNNTLFVISEIKPEEDKHRGEDFDTSAMDGVELEREEIKPEKQAHLDLYGIPEHVPTQEVEDTSEPALHKTTLKVERAKAKRKTPYTRKDIKPQKQDRMDLYSFLKDVPTQKVKDDDQLALYNIPIYESALEIKPRDEESLSVIVQKRQEIKPEEQDRLDLYSPKHVPTQEIDDTSEPALHTTIKVERKKGKNETKTPYTHTDIKPQKQDQIDLCGIPEYIPTQEVKVEDDDQLALHNIPTYESTLEIKPRDKESPSVIVQKRQEIKPEEQDRLDLSSIPLYRPTKGVKLEDDTQLALHDIPAFQGQPSEEEVGSDCLLDIESENAANAQILAQNTVIIHVKKSFKNSHWVSKPAKDLPFDQLDSIVVPTEDPQNVVREKMLLYKEEGLLPHNGMGRKVNEEDCYAVAMEADDHTLYMIEEEY</sequence>
<proteinExistence type="predicted"/>
<organism evidence="1 2">
    <name type="scientific">Pseudogymnoascus destructans (strain ATCC MYA-4855 / 20631-21)</name>
    <name type="common">Bat white-nose syndrome fungus</name>
    <name type="synonym">Geomyces destructans</name>
    <dbReference type="NCBI Taxonomy" id="658429"/>
    <lineage>
        <taxon>Eukaryota</taxon>
        <taxon>Fungi</taxon>
        <taxon>Dikarya</taxon>
        <taxon>Ascomycota</taxon>
        <taxon>Pezizomycotina</taxon>
        <taxon>Leotiomycetes</taxon>
        <taxon>Thelebolales</taxon>
        <taxon>Thelebolaceae</taxon>
        <taxon>Pseudogymnoascus</taxon>
    </lineage>
</organism>
<dbReference type="AlphaFoldDB" id="L8FYC4"/>
<name>L8FYC4_PSED2</name>
<dbReference type="VEuPathDB" id="FungiDB:GMDG_07405"/>
<protein>
    <submittedName>
        <fullName evidence="1">Uncharacterized protein</fullName>
    </submittedName>
</protein>
<keyword evidence="2" id="KW-1185">Reference proteome</keyword>
<evidence type="ECO:0000313" key="1">
    <source>
        <dbReference type="EMBL" id="ELR05483.1"/>
    </source>
</evidence>